<dbReference type="Pfam" id="PF09369">
    <property type="entry name" value="MZB"/>
    <property type="match status" value="1"/>
</dbReference>
<dbReference type="SUPFAM" id="SSF53098">
    <property type="entry name" value="Ribonuclease H-like"/>
    <property type="match status" value="1"/>
</dbReference>
<name>A0A0X8JLD7_9BACT</name>
<dbReference type="InterPro" id="IPR055227">
    <property type="entry name" value="HRQ1_WHD"/>
</dbReference>
<accession>A0A0X8JLD7</accession>
<dbReference type="InterPro" id="IPR014001">
    <property type="entry name" value="Helicase_ATP-bd"/>
</dbReference>
<sequence length="1044" mass="114104">MDAGRGTPAGVGEYIAALLASAKMGDQVTHHRLLPGAEPVFAPSRLPWPRAIGNLLEERGVRLYSHQALATDHIRAGHSVVVATPTASGKSLIYNLPVLERHLHDPDARALYLFPLKALAQDQLAAFTALTATWPEAARPTAALYDGDTSDHFRRKIRRDPPTVLVSNPEMLHLGILPHHEQWAAFLAGLTHVVVDEAHTYRGVFGAHMAQVFRRLNRLAGRYGARPTYVLCTATVGNPGELASGLIGAGDSAPVVVEEPDAMAETPRPADAPVVIDTSGAPQGPRHFVFLNPEQSPATAAIDLLKAALARNLRTIVYCRSRRMTELVSLWAGSRSGPYKERISAYRAGFLPEERRSIEARMASGELLAVVSTSALELGIDIGGLDVCILVGYPGTVMATLQRGGRVGRAQQESAVIVVAGEDALDQYFARNPEDFFSRPPEKAVVNPDNEVILARHLECAAAELPLSADEPWLHSAGARRAVRELRKQSLLLQSADGRQWLAARKRPQRLVDLRGTGQSYSIEDQEGAVIGSVDGFRAWRETHPGAVYLHRGRTYVIEEVDPGRAAIRAKEANVSWFTRTRGQKSTDILEETERLAIGRCLVCRGRLRITERITGYEKRATSGNRLLTIVPLDAPPQVFETEGLWYVIPDAVRAGLEERFLHFMGSIHALEHAIIGLLPLQVMADRNDFGGISIPLHPQTGLPCVFVYDGLPGGAGLTRQAFAGARELLEATRRVVGACPCEDGCPSCVHSPKCGSGNRPISKQGALALLDELLAPGGEGEALCRELRISPAPEHLDDLPNDRLEANLNAGAGAPPDIRPRETPGTPFANAPRQEKIMENRPATPAAPPVPDSLTVHIPVPPPRHYVVFDVETRRSAADVGGWHKAGQMGVSVTVLYDSLADDYFSYSQDELPALFERLRAAETVVGFNSLRFDYAVLTPFAPFELRALPSLDLLQRIKERLNYRISLDNLGQATLGEPKSADGLQALQWWKEGRCEEIAAYCRKDVDLTRRLYLFGLREGYLLFTNKAAQRVRVPVDFGQRP</sequence>
<dbReference type="GO" id="GO:0043138">
    <property type="term" value="F:3'-5' DNA helicase activity"/>
    <property type="evidence" value="ECO:0007669"/>
    <property type="project" value="TreeGrafter"/>
</dbReference>
<dbReference type="SMART" id="SM00487">
    <property type="entry name" value="DEXDc"/>
    <property type="match status" value="1"/>
</dbReference>
<dbReference type="CDD" id="cd18797">
    <property type="entry name" value="SF2_C_Hrq"/>
    <property type="match status" value="1"/>
</dbReference>
<dbReference type="SMART" id="SM00490">
    <property type="entry name" value="HELICc"/>
    <property type="match status" value="1"/>
</dbReference>
<dbReference type="KEGG" id="dfi:AXF13_12775"/>
<dbReference type="SUPFAM" id="SSF52540">
    <property type="entry name" value="P-loop containing nucleoside triphosphate hydrolases"/>
    <property type="match status" value="1"/>
</dbReference>
<dbReference type="Pfam" id="PF22982">
    <property type="entry name" value="WHD_HRQ1"/>
    <property type="match status" value="1"/>
</dbReference>
<dbReference type="Proteomes" id="UP000069241">
    <property type="component" value="Chromosome"/>
</dbReference>
<keyword evidence="6" id="KW-0378">Hydrolase</keyword>
<dbReference type="STRING" id="44742.AXF13_12775"/>
<dbReference type="RefSeq" id="WP_062253817.1">
    <property type="nucleotide sequence ID" value="NZ_CP014229.1"/>
</dbReference>
<dbReference type="GO" id="GO:0003676">
    <property type="term" value="F:nucleic acid binding"/>
    <property type="evidence" value="ECO:0007669"/>
    <property type="project" value="InterPro"/>
</dbReference>
<gene>
    <name evidence="6" type="ORF">AXF13_12775</name>
</gene>
<keyword evidence="6" id="KW-0347">Helicase</keyword>
<feature type="domain" description="Helicase ATP-binding" evidence="4">
    <location>
        <begin position="71"/>
        <end position="243"/>
    </location>
</feature>
<protein>
    <submittedName>
        <fullName evidence="6">DEAD/DEAH box helicase</fullName>
    </submittedName>
</protein>
<evidence type="ECO:0000313" key="7">
    <source>
        <dbReference type="Proteomes" id="UP000069241"/>
    </source>
</evidence>
<dbReference type="PANTHER" id="PTHR47957:SF3">
    <property type="entry name" value="ATP-DEPENDENT HELICASE HRQ1"/>
    <property type="match status" value="1"/>
</dbReference>
<dbReference type="Gene3D" id="3.40.50.300">
    <property type="entry name" value="P-loop containing nucleotide triphosphate hydrolases"/>
    <property type="match status" value="2"/>
</dbReference>
<dbReference type="PROSITE" id="PS51194">
    <property type="entry name" value="HELICASE_CTER"/>
    <property type="match status" value="1"/>
</dbReference>
<evidence type="ECO:0000259" key="5">
    <source>
        <dbReference type="PROSITE" id="PS51194"/>
    </source>
</evidence>
<dbReference type="PANTHER" id="PTHR47957">
    <property type="entry name" value="ATP-DEPENDENT HELICASE HRQ1"/>
    <property type="match status" value="1"/>
</dbReference>
<dbReference type="Gene3D" id="3.30.420.10">
    <property type="entry name" value="Ribonuclease H-like superfamily/Ribonuclease H"/>
    <property type="match status" value="1"/>
</dbReference>
<reference evidence="7" key="1">
    <citation type="submission" date="2016-02" db="EMBL/GenBank/DDBJ databases">
        <authorList>
            <person name="Holder M.E."/>
            <person name="Ajami N.J."/>
            <person name="Petrosino J.F."/>
        </authorList>
    </citation>
    <scope>NUCLEOTIDE SEQUENCE [LARGE SCALE GENOMIC DNA]</scope>
    <source>
        <strain evidence="7">CCUG 45958</strain>
    </source>
</reference>
<dbReference type="InterPro" id="IPR027417">
    <property type="entry name" value="P-loop_NTPase"/>
</dbReference>
<dbReference type="InterPro" id="IPR018973">
    <property type="entry name" value="MZB"/>
</dbReference>
<evidence type="ECO:0000256" key="2">
    <source>
        <dbReference type="ARBA" id="ARBA00022840"/>
    </source>
</evidence>
<evidence type="ECO:0000259" key="4">
    <source>
        <dbReference type="PROSITE" id="PS51192"/>
    </source>
</evidence>
<dbReference type="GO" id="GO:0005524">
    <property type="term" value="F:ATP binding"/>
    <property type="evidence" value="ECO:0007669"/>
    <property type="project" value="UniProtKB-KW"/>
</dbReference>
<dbReference type="Pfam" id="PF00271">
    <property type="entry name" value="Helicase_C"/>
    <property type="match status" value="1"/>
</dbReference>
<dbReference type="EMBL" id="CP014229">
    <property type="protein sequence ID" value="AMD90929.1"/>
    <property type="molecule type" value="Genomic_DNA"/>
</dbReference>
<evidence type="ECO:0000313" key="6">
    <source>
        <dbReference type="EMBL" id="AMD90929.1"/>
    </source>
</evidence>
<keyword evidence="2" id="KW-0067">ATP-binding</keyword>
<proteinExistence type="predicted"/>
<keyword evidence="7" id="KW-1185">Reference proteome</keyword>
<dbReference type="InterPro" id="IPR036397">
    <property type="entry name" value="RNaseH_sf"/>
</dbReference>
<dbReference type="GO" id="GO:0036297">
    <property type="term" value="P:interstrand cross-link repair"/>
    <property type="evidence" value="ECO:0007669"/>
    <property type="project" value="TreeGrafter"/>
</dbReference>
<dbReference type="AlphaFoldDB" id="A0A0X8JLD7"/>
<feature type="region of interest" description="Disordered" evidence="3">
    <location>
        <begin position="807"/>
        <end position="831"/>
    </location>
</feature>
<evidence type="ECO:0000256" key="3">
    <source>
        <dbReference type="SAM" id="MobiDB-lite"/>
    </source>
</evidence>
<evidence type="ECO:0000256" key="1">
    <source>
        <dbReference type="ARBA" id="ARBA00022741"/>
    </source>
</evidence>
<dbReference type="CDD" id="cd17923">
    <property type="entry name" value="DEXHc_Hrq1-like"/>
    <property type="match status" value="1"/>
</dbReference>
<dbReference type="InterPro" id="IPR012337">
    <property type="entry name" value="RNaseH-like_sf"/>
</dbReference>
<dbReference type="PROSITE" id="PS51192">
    <property type="entry name" value="HELICASE_ATP_BIND_1"/>
    <property type="match status" value="1"/>
</dbReference>
<dbReference type="GO" id="GO:0006289">
    <property type="term" value="P:nucleotide-excision repair"/>
    <property type="evidence" value="ECO:0007669"/>
    <property type="project" value="TreeGrafter"/>
</dbReference>
<dbReference type="InterPro" id="IPR001650">
    <property type="entry name" value="Helicase_C-like"/>
</dbReference>
<feature type="domain" description="Helicase C-terminal" evidence="5">
    <location>
        <begin position="301"/>
        <end position="453"/>
    </location>
</feature>
<keyword evidence="1" id="KW-0547">Nucleotide-binding</keyword>
<dbReference type="Pfam" id="PF00270">
    <property type="entry name" value="DEAD"/>
    <property type="match status" value="1"/>
</dbReference>
<dbReference type="InterPro" id="IPR011545">
    <property type="entry name" value="DEAD/DEAH_box_helicase_dom"/>
</dbReference>
<organism evidence="6 7">
    <name type="scientific">Desulfovibrio fairfieldensis</name>
    <dbReference type="NCBI Taxonomy" id="44742"/>
    <lineage>
        <taxon>Bacteria</taxon>
        <taxon>Pseudomonadati</taxon>
        <taxon>Thermodesulfobacteriota</taxon>
        <taxon>Desulfovibrionia</taxon>
        <taxon>Desulfovibrionales</taxon>
        <taxon>Desulfovibrionaceae</taxon>
        <taxon>Desulfovibrio</taxon>
    </lineage>
</organism>